<proteinExistence type="predicted"/>
<reference evidence="2 3" key="1">
    <citation type="submission" date="2018-05" db="EMBL/GenBank/DDBJ databases">
        <title>Genome comparison of Eubacterium sp.</title>
        <authorList>
            <person name="Feng Y."/>
            <person name="Sanchez-Andrea I."/>
            <person name="Stams A.J.M."/>
            <person name="De Vos W.M."/>
        </authorList>
    </citation>
    <scope>NUCLEOTIDE SEQUENCE [LARGE SCALE GENOMIC DNA]</scope>
    <source>
        <strain evidence="2 3">YI</strain>
    </source>
</reference>
<dbReference type="GO" id="GO:0016779">
    <property type="term" value="F:nucleotidyltransferase activity"/>
    <property type="evidence" value="ECO:0007669"/>
    <property type="project" value="UniProtKB-KW"/>
</dbReference>
<protein>
    <submittedName>
        <fullName evidence="2">Phosphatidate cytidylyltransferase</fullName>
    </submittedName>
</protein>
<feature type="transmembrane region" description="Helical" evidence="1">
    <location>
        <begin position="7"/>
        <end position="27"/>
    </location>
</feature>
<dbReference type="KEGG" id="emt:CPZ25_008625"/>
<dbReference type="Proteomes" id="UP000218387">
    <property type="component" value="Chromosome"/>
</dbReference>
<feature type="transmembrane region" description="Helical" evidence="1">
    <location>
        <begin position="179"/>
        <end position="197"/>
    </location>
</feature>
<keyword evidence="3" id="KW-1185">Reference proteome</keyword>
<feature type="transmembrane region" description="Helical" evidence="1">
    <location>
        <begin position="153"/>
        <end position="173"/>
    </location>
</feature>
<dbReference type="InterPro" id="IPR037997">
    <property type="entry name" value="Dgk1-like"/>
</dbReference>
<evidence type="ECO:0000256" key="1">
    <source>
        <dbReference type="SAM" id="Phobius"/>
    </source>
</evidence>
<dbReference type="PANTHER" id="PTHR31303:SF1">
    <property type="entry name" value="CTP-DEPENDENT DIACYLGLYCEROL KINASE 1"/>
    <property type="match status" value="1"/>
</dbReference>
<keyword evidence="1" id="KW-0472">Membrane</keyword>
<feature type="transmembrane region" description="Helical" evidence="1">
    <location>
        <begin position="95"/>
        <end position="115"/>
    </location>
</feature>
<dbReference type="RefSeq" id="WP_096920197.1">
    <property type="nucleotide sequence ID" value="NZ_CP029487.1"/>
</dbReference>
<evidence type="ECO:0000313" key="2">
    <source>
        <dbReference type="EMBL" id="QCT71391.1"/>
    </source>
</evidence>
<sequence>MIDTNLLGIILSFIYVFIVLGLSTLLQKRGLSAEGSRKLVHIGVSNWWLIAMFCFNNVVWASVAPAAFIVLNAISYRKDLFSAMERHEGSGDLGTVYYPISLLILTILCFGGYSLPYAGALGVFVMGYGDGLAAVVGKRFGKMKYHIFGNTKSYVGSLTMLAVSFLVCAVILWAATPVFLGTILLQALILAVFATVVEAVSPFGLDNLTVPLLTFFLYQLFF</sequence>
<feature type="transmembrane region" description="Helical" evidence="1">
    <location>
        <begin position="47"/>
        <end position="74"/>
    </location>
</feature>
<keyword evidence="2" id="KW-0548">Nucleotidyltransferase</keyword>
<dbReference type="AlphaFoldDB" id="A0A4P9C9E3"/>
<dbReference type="PANTHER" id="PTHR31303">
    <property type="entry name" value="CTP-DEPENDENT DIACYLGLYCEROL KINASE 1"/>
    <property type="match status" value="1"/>
</dbReference>
<keyword evidence="2" id="KW-0808">Transferase</keyword>
<dbReference type="GO" id="GO:0004143">
    <property type="term" value="F:ATP-dependent diacylglycerol kinase activity"/>
    <property type="evidence" value="ECO:0007669"/>
    <property type="project" value="InterPro"/>
</dbReference>
<gene>
    <name evidence="2" type="ORF">CPZ25_008625</name>
</gene>
<keyword evidence="1" id="KW-0812">Transmembrane</keyword>
<feature type="transmembrane region" description="Helical" evidence="1">
    <location>
        <begin position="121"/>
        <end position="141"/>
    </location>
</feature>
<evidence type="ECO:0000313" key="3">
    <source>
        <dbReference type="Proteomes" id="UP000218387"/>
    </source>
</evidence>
<name>A0A4P9C9E3_EUBML</name>
<keyword evidence="1" id="KW-1133">Transmembrane helix</keyword>
<dbReference type="EMBL" id="CP029487">
    <property type="protein sequence ID" value="QCT71391.1"/>
    <property type="molecule type" value="Genomic_DNA"/>
</dbReference>
<accession>A0A4P9C9E3</accession>
<organism evidence="2 3">
    <name type="scientific">Eubacterium maltosivorans</name>
    <dbReference type="NCBI Taxonomy" id="2041044"/>
    <lineage>
        <taxon>Bacteria</taxon>
        <taxon>Bacillati</taxon>
        <taxon>Bacillota</taxon>
        <taxon>Clostridia</taxon>
        <taxon>Eubacteriales</taxon>
        <taxon>Eubacteriaceae</taxon>
        <taxon>Eubacterium</taxon>
    </lineage>
</organism>